<dbReference type="PATRIC" id="fig|1122985.7.peg.2112"/>
<dbReference type="UniPathway" id="UPA00253">
    <property type="reaction ID" value="UER00334"/>
</dbReference>
<dbReference type="AlphaFoldDB" id="A0A069QGS4"/>
<evidence type="ECO:0000259" key="10">
    <source>
        <dbReference type="PROSITE" id="PS50263"/>
    </source>
</evidence>
<dbReference type="NCBIfam" id="NF002730">
    <property type="entry name" value="PRK02628.1"/>
    <property type="match status" value="1"/>
</dbReference>
<dbReference type="GO" id="GO:0004359">
    <property type="term" value="F:glutaminase activity"/>
    <property type="evidence" value="ECO:0007669"/>
    <property type="project" value="InterPro"/>
</dbReference>
<dbReference type="SUPFAM" id="SSF56317">
    <property type="entry name" value="Carbon-nitrogen hydrolase"/>
    <property type="match status" value="1"/>
</dbReference>
<keyword evidence="4 7" id="KW-0547">Nucleotide-binding</keyword>
<evidence type="ECO:0000256" key="2">
    <source>
        <dbReference type="ARBA" id="ARBA00007145"/>
    </source>
</evidence>
<reference evidence="11 12" key="1">
    <citation type="submission" date="2013-08" db="EMBL/GenBank/DDBJ databases">
        <authorList>
            <person name="Weinstock G."/>
            <person name="Sodergren E."/>
            <person name="Wylie T."/>
            <person name="Fulton L."/>
            <person name="Fulton R."/>
            <person name="Fronick C."/>
            <person name="O'Laughlin M."/>
            <person name="Godfrey J."/>
            <person name="Miner T."/>
            <person name="Herter B."/>
            <person name="Appelbaum E."/>
            <person name="Cordes M."/>
            <person name="Lek S."/>
            <person name="Wollam A."/>
            <person name="Pepin K.H."/>
            <person name="Palsikar V.B."/>
            <person name="Mitreva M."/>
            <person name="Wilson R.K."/>
        </authorList>
    </citation>
    <scope>NUCLEOTIDE SEQUENCE [LARGE SCALE GENOMIC DNA]</scope>
    <source>
        <strain evidence="11 12">ATCC 15930</strain>
    </source>
</reference>
<dbReference type="GO" id="GO:0005524">
    <property type="term" value="F:ATP binding"/>
    <property type="evidence" value="ECO:0007669"/>
    <property type="project" value="UniProtKB-UniRule"/>
</dbReference>
<proteinExistence type="inferred from homology"/>
<dbReference type="GO" id="GO:0003952">
    <property type="term" value="F:NAD+ synthase (glutamine-hydrolyzing) activity"/>
    <property type="evidence" value="ECO:0007669"/>
    <property type="project" value="UniProtKB-UniRule"/>
</dbReference>
<comment type="catalytic activity">
    <reaction evidence="7 8">
        <text>deamido-NAD(+) + L-glutamine + ATP + H2O = L-glutamate + AMP + diphosphate + NAD(+) + H(+)</text>
        <dbReference type="Rhea" id="RHEA:24384"/>
        <dbReference type="ChEBI" id="CHEBI:15377"/>
        <dbReference type="ChEBI" id="CHEBI:15378"/>
        <dbReference type="ChEBI" id="CHEBI:29985"/>
        <dbReference type="ChEBI" id="CHEBI:30616"/>
        <dbReference type="ChEBI" id="CHEBI:33019"/>
        <dbReference type="ChEBI" id="CHEBI:57540"/>
        <dbReference type="ChEBI" id="CHEBI:58359"/>
        <dbReference type="ChEBI" id="CHEBI:58437"/>
        <dbReference type="ChEBI" id="CHEBI:456215"/>
        <dbReference type="EC" id="6.3.5.1"/>
    </reaction>
</comment>
<dbReference type="HOGENOM" id="CLU_025662_0_0_10"/>
<protein>
    <recommendedName>
        <fullName evidence="7 8">Glutamine-dependent NAD(+) synthetase</fullName>
        <ecNumber evidence="7 8">6.3.5.1</ecNumber>
    </recommendedName>
    <alternativeName>
        <fullName evidence="7 8">NAD(+) synthase [glutamine-hydrolyzing]</fullName>
    </alternativeName>
</protein>
<dbReference type="RefSeq" id="WP_018967773.1">
    <property type="nucleotide sequence ID" value="NZ_KB899217.1"/>
</dbReference>
<feature type="active site" description="For glutaminase activity" evidence="7">
    <location>
        <position position="115"/>
    </location>
</feature>
<dbReference type="InterPro" id="IPR003694">
    <property type="entry name" value="NAD_synthase"/>
</dbReference>
<feature type="binding site" evidence="7">
    <location>
        <position position="464"/>
    </location>
    <ligand>
        <name>ATP</name>
        <dbReference type="ChEBI" id="CHEBI:30616"/>
    </ligand>
</feature>
<dbReference type="FunFam" id="1.10.10.1140:FF:000001">
    <property type="entry name" value="Glutamine-dependent NAD(+) synthetase"/>
    <property type="match status" value="1"/>
</dbReference>
<dbReference type="GO" id="GO:0005737">
    <property type="term" value="C:cytoplasm"/>
    <property type="evidence" value="ECO:0007669"/>
    <property type="project" value="InterPro"/>
</dbReference>
<comment type="similarity">
    <text evidence="2 7 8">In the C-terminal section; belongs to the NAD synthetase family.</text>
</comment>
<comment type="function">
    <text evidence="7">Catalyzes the ATP-dependent amidation of deamido-NAD to form NAD. Uses L-glutamine as a nitrogen source.</text>
</comment>
<dbReference type="SUPFAM" id="SSF52402">
    <property type="entry name" value="Adenine nucleotide alpha hydrolases-like"/>
    <property type="match status" value="1"/>
</dbReference>
<dbReference type="CDD" id="cd07570">
    <property type="entry name" value="GAT_Gln-NAD-synth"/>
    <property type="match status" value="1"/>
</dbReference>
<feature type="binding site" evidence="7">
    <location>
        <position position="608"/>
    </location>
    <ligand>
        <name>deamido-NAD(+)</name>
        <dbReference type="ChEBI" id="CHEBI:58437"/>
        <note>ligand shared between two neighboring subunits</note>
    </ligand>
</feature>
<feature type="binding site" evidence="7">
    <location>
        <position position="121"/>
    </location>
    <ligand>
        <name>L-glutamine</name>
        <dbReference type="ChEBI" id="CHEBI:58359"/>
    </ligand>
</feature>
<dbReference type="InterPro" id="IPR014445">
    <property type="entry name" value="Gln-dep_NAD_synthase"/>
</dbReference>
<dbReference type="Proteomes" id="UP000027442">
    <property type="component" value="Unassembled WGS sequence"/>
</dbReference>
<feature type="domain" description="CN hydrolase" evidence="10">
    <location>
        <begin position="6"/>
        <end position="270"/>
    </location>
</feature>
<feature type="binding site" evidence="7">
    <location>
        <position position="197"/>
    </location>
    <ligand>
        <name>L-glutamine</name>
        <dbReference type="ChEBI" id="CHEBI:58359"/>
    </ligand>
</feature>
<dbReference type="InterPro" id="IPR036526">
    <property type="entry name" value="C-N_Hydrolase_sf"/>
</dbReference>
<evidence type="ECO:0000256" key="8">
    <source>
        <dbReference type="PIRNR" id="PIRNR006630"/>
    </source>
</evidence>
<evidence type="ECO:0000256" key="7">
    <source>
        <dbReference type="HAMAP-Rule" id="MF_02090"/>
    </source>
</evidence>
<dbReference type="NCBIfam" id="TIGR00552">
    <property type="entry name" value="nadE"/>
    <property type="match status" value="1"/>
</dbReference>
<evidence type="ECO:0000256" key="4">
    <source>
        <dbReference type="ARBA" id="ARBA00022741"/>
    </source>
</evidence>
<evidence type="ECO:0000313" key="11">
    <source>
        <dbReference type="EMBL" id="KDR51887.1"/>
    </source>
</evidence>
<comment type="caution">
    <text evidence="11">The sequence shown here is derived from an EMBL/GenBank/DDBJ whole genome shotgun (WGS) entry which is preliminary data.</text>
</comment>
<evidence type="ECO:0000256" key="3">
    <source>
        <dbReference type="ARBA" id="ARBA00022598"/>
    </source>
</evidence>
<feature type="active site" description="Proton acceptor; for glutaminase activity" evidence="7">
    <location>
        <position position="46"/>
    </location>
</feature>
<dbReference type="GO" id="GO:0008795">
    <property type="term" value="F:NAD+ synthase activity"/>
    <property type="evidence" value="ECO:0007669"/>
    <property type="project" value="UniProtKB-UniRule"/>
</dbReference>
<dbReference type="HAMAP" id="MF_02090">
    <property type="entry name" value="NadE_glutamine_dep"/>
    <property type="match status" value="1"/>
</dbReference>
<dbReference type="InterPro" id="IPR003010">
    <property type="entry name" value="C-N_Hydrolase"/>
</dbReference>
<dbReference type="Pfam" id="PF00795">
    <property type="entry name" value="CN_hydrolase"/>
    <property type="match status" value="1"/>
</dbReference>
<evidence type="ECO:0000256" key="6">
    <source>
        <dbReference type="ARBA" id="ARBA00023027"/>
    </source>
</evidence>
<feature type="binding site" evidence="7">
    <location>
        <position position="469"/>
    </location>
    <ligand>
        <name>deamido-NAD(+)</name>
        <dbReference type="ChEBI" id="CHEBI:58437"/>
        <note>ligand shared between two neighboring subunits</note>
    </ligand>
</feature>
<evidence type="ECO:0000256" key="1">
    <source>
        <dbReference type="ARBA" id="ARBA00005188"/>
    </source>
</evidence>
<dbReference type="eggNOG" id="COG0171">
    <property type="taxonomic scope" value="Bacteria"/>
</dbReference>
<accession>A0A069QGS4</accession>
<keyword evidence="6 7" id="KW-0520">NAD</keyword>
<organism evidence="11 12">
    <name type="scientific">Hoylesella loescheii DSM 19665 = JCM 12249 = ATCC 15930</name>
    <dbReference type="NCBI Taxonomy" id="1122985"/>
    <lineage>
        <taxon>Bacteria</taxon>
        <taxon>Pseudomonadati</taxon>
        <taxon>Bacteroidota</taxon>
        <taxon>Bacteroidia</taxon>
        <taxon>Bacteroidales</taxon>
        <taxon>Prevotellaceae</taxon>
        <taxon>Hoylesella</taxon>
    </lineage>
</organism>
<dbReference type="InterPro" id="IPR014729">
    <property type="entry name" value="Rossmann-like_a/b/a_fold"/>
</dbReference>
<keyword evidence="12" id="KW-1185">Reference proteome</keyword>
<dbReference type="InterPro" id="IPR022310">
    <property type="entry name" value="NAD/GMP_synthase"/>
</dbReference>
<comment type="pathway">
    <text evidence="1 7 8">Cofactor biosynthesis; NAD(+) biosynthesis; NAD(+) from deamido-NAD(+) (L-Gln route): step 1/1.</text>
</comment>
<feature type="binding site" evidence="7">
    <location>
        <position position="440"/>
    </location>
    <ligand>
        <name>deamido-NAD(+)</name>
        <dbReference type="ChEBI" id="CHEBI:58437"/>
        <note>ligand shared between two neighboring subunits</note>
    </ligand>
</feature>
<dbReference type="Gene3D" id="1.10.10.1140">
    <property type="entry name" value="Glutamine-dependent NAD+ synthetase, C-terminal domain"/>
    <property type="match status" value="1"/>
</dbReference>
<feature type="binding site" evidence="7">
    <location>
        <begin position="354"/>
        <end position="361"/>
    </location>
    <ligand>
        <name>ATP</name>
        <dbReference type="ChEBI" id="CHEBI:30616"/>
    </ligand>
</feature>
<comment type="similarity">
    <text evidence="9">Belongs to the NAD synthetase family.</text>
</comment>
<sequence>MQYGYIKVAAAIPAVKVADCHFNAKQTEQQIRLANEQGAEIVVFPELGITGYTCQDLFTQQLLIEQAEQAVGSLLEKTQTLDIIAVVGVPVAVDSILLNCAVVFQRGRILGIVPKTYLPNYSEFYEKRWFASTHHLNDTSILYAGQQTLLTAQSQIFVTADGVKFGVEICEDVWAPNPPGTYLALAGADIVCNLSASDELIGKHTYLKSLLAQQSARTMAGYVYSGCGFGESTQDVVYGGNALIYENGKLLAQSKRFDFEPQIVISEIDIFKLRAERRTNSTYVNAQHGHTAFLHTAQEPLINKPFNLQRTIDPLPFVPQDEQMHDSCEEIFNIQVSGLAQRLKHIHASKVVLGISGGLDSTLALLVCVRTFDKLGLPREGIIGVTMPGFGTTNRTYRNAINLMRELGITIREISIAKSVTQHFEDIGHDIAVHDVVYENGQARERTQILMDLGNKLGGIVVGTGDLSELALGWATYNGDHMSMYAVNVSIPKTLIKHLVRHVAQTMHNESACQTLYDIIDTPISPELIPADEAGNIKQKTEDLVGPYELHDFFIYHFLRHGFTPQRLYIMARHAFASPQQRAKHYSDDEIKHWLRVFLRRFFTQQFKRSCLPDGPKVGSVSLSPRGDWRMPSDATAKMWLDECEKL</sequence>
<evidence type="ECO:0000256" key="5">
    <source>
        <dbReference type="ARBA" id="ARBA00022840"/>
    </source>
</evidence>
<evidence type="ECO:0000313" key="12">
    <source>
        <dbReference type="Proteomes" id="UP000027442"/>
    </source>
</evidence>
<dbReference type="InterPro" id="IPR041856">
    <property type="entry name" value="NAD+_synth_C"/>
</dbReference>
<gene>
    <name evidence="7" type="primary">nadE</name>
    <name evidence="11" type="ORF">HMPREF1991_02035</name>
</gene>
<dbReference type="Pfam" id="PF02540">
    <property type="entry name" value="NAD_synthase"/>
    <property type="match status" value="1"/>
</dbReference>
<feature type="binding site" evidence="7">
    <location>
        <begin position="474"/>
        <end position="477"/>
    </location>
    <ligand>
        <name>deamido-NAD(+)</name>
        <dbReference type="ChEBI" id="CHEBI:58437"/>
        <note>ligand shared between two neighboring subunits</note>
    </ligand>
</feature>
<dbReference type="Gene3D" id="3.60.110.10">
    <property type="entry name" value="Carbon-nitrogen hydrolase"/>
    <property type="match status" value="1"/>
</dbReference>
<evidence type="ECO:0000256" key="9">
    <source>
        <dbReference type="RuleBase" id="RU003811"/>
    </source>
</evidence>
<feature type="binding site" evidence="7">
    <location>
        <position position="203"/>
    </location>
    <ligand>
        <name>L-glutamine</name>
        <dbReference type="ChEBI" id="CHEBI:58359"/>
    </ligand>
</feature>
<dbReference type="CDD" id="cd00553">
    <property type="entry name" value="NAD_synthase"/>
    <property type="match status" value="1"/>
</dbReference>
<dbReference type="EMBL" id="JNGW01000088">
    <property type="protein sequence ID" value="KDR51887.1"/>
    <property type="molecule type" value="Genomic_DNA"/>
</dbReference>
<dbReference type="GO" id="GO:0009435">
    <property type="term" value="P:NAD+ biosynthetic process"/>
    <property type="evidence" value="ECO:0007669"/>
    <property type="project" value="UniProtKB-UniRule"/>
</dbReference>
<feature type="active site" description="Nucleophile; for glutaminase activity" evidence="7">
    <location>
        <position position="170"/>
    </location>
</feature>
<keyword evidence="5 7" id="KW-0067">ATP-binding</keyword>
<keyword evidence="3 7" id="KW-0436">Ligase</keyword>
<dbReference type="PANTHER" id="PTHR23090">
    <property type="entry name" value="NH 3 /GLUTAMINE-DEPENDENT NAD + SYNTHETASE"/>
    <property type="match status" value="1"/>
</dbReference>
<dbReference type="Gene3D" id="3.40.50.620">
    <property type="entry name" value="HUPs"/>
    <property type="match status" value="1"/>
</dbReference>
<dbReference type="PANTHER" id="PTHR23090:SF9">
    <property type="entry name" value="GLUTAMINE-DEPENDENT NAD(+) SYNTHETASE"/>
    <property type="match status" value="1"/>
</dbReference>
<name>A0A069QGS4_HOYLO</name>
<dbReference type="PROSITE" id="PS50263">
    <property type="entry name" value="CN_HYDROLASE"/>
    <property type="match status" value="1"/>
</dbReference>
<dbReference type="eggNOG" id="COG0388">
    <property type="taxonomic scope" value="Bacteria"/>
</dbReference>
<dbReference type="EC" id="6.3.5.1" evidence="7 8"/>
<dbReference type="PIRSF" id="PIRSF006630">
    <property type="entry name" value="NADS_GAT"/>
    <property type="match status" value="1"/>
</dbReference>